<evidence type="ECO:0000313" key="1">
    <source>
        <dbReference type="EMBL" id="GAA4619107.1"/>
    </source>
</evidence>
<proteinExistence type="predicted"/>
<comment type="caution">
    <text evidence="1">The sequence shown here is derived from an EMBL/GenBank/DDBJ whole genome shotgun (WGS) entry which is preliminary data.</text>
</comment>
<dbReference type="RefSeq" id="WP_345367443.1">
    <property type="nucleotide sequence ID" value="NZ_BAABHJ010000040.1"/>
</dbReference>
<dbReference type="EMBL" id="BAABHJ010000040">
    <property type="protein sequence ID" value="GAA4619107.1"/>
    <property type="molecule type" value="Genomic_DNA"/>
</dbReference>
<reference evidence="2" key="1">
    <citation type="journal article" date="2019" name="Int. J. Syst. Evol. Microbiol.">
        <title>The Global Catalogue of Microorganisms (GCM) 10K type strain sequencing project: providing services to taxonomists for standard genome sequencing and annotation.</title>
        <authorList>
            <consortium name="The Broad Institute Genomics Platform"/>
            <consortium name="The Broad Institute Genome Sequencing Center for Infectious Disease"/>
            <person name="Wu L."/>
            <person name="Ma J."/>
        </authorList>
    </citation>
    <scope>NUCLEOTIDE SEQUENCE [LARGE SCALE GENOMIC DNA]</scope>
    <source>
        <strain evidence="2">JCM 17938</strain>
    </source>
</reference>
<gene>
    <name evidence="1" type="ORF">GCM10023195_86270</name>
</gene>
<dbReference type="Proteomes" id="UP001500212">
    <property type="component" value="Unassembled WGS sequence"/>
</dbReference>
<evidence type="ECO:0000313" key="2">
    <source>
        <dbReference type="Proteomes" id="UP001500212"/>
    </source>
</evidence>
<accession>A0ABP8U0N4</accession>
<name>A0ABP8U0N4_9ACTN</name>
<keyword evidence="2" id="KW-1185">Reference proteome</keyword>
<protein>
    <submittedName>
        <fullName evidence="1">Uncharacterized protein</fullName>
    </submittedName>
</protein>
<organism evidence="1 2">
    <name type="scientific">Actinoallomurus liliacearum</name>
    <dbReference type="NCBI Taxonomy" id="1080073"/>
    <lineage>
        <taxon>Bacteria</taxon>
        <taxon>Bacillati</taxon>
        <taxon>Actinomycetota</taxon>
        <taxon>Actinomycetes</taxon>
        <taxon>Streptosporangiales</taxon>
        <taxon>Thermomonosporaceae</taxon>
        <taxon>Actinoallomurus</taxon>
    </lineage>
</organism>
<sequence>MVSPDSPGPRRQERGPEYERALVELREVLELPIVGYPHREQELVELRRLISKYVDEARGFLAELDHR</sequence>